<proteinExistence type="predicted"/>
<dbReference type="AlphaFoldDB" id="A0AAD9U3A9"/>
<protein>
    <submittedName>
        <fullName evidence="1">Uncharacterized protein</fullName>
    </submittedName>
</protein>
<evidence type="ECO:0000313" key="1">
    <source>
        <dbReference type="EMBL" id="KAK2647047.1"/>
    </source>
</evidence>
<reference evidence="1" key="1">
    <citation type="journal article" date="2023" name="Plant J.">
        <title>Genome sequences and population genomics provide insights into the demographic history, inbreeding, and mutation load of two 'living fossil' tree species of Dipteronia.</title>
        <authorList>
            <person name="Feng Y."/>
            <person name="Comes H.P."/>
            <person name="Chen J."/>
            <person name="Zhu S."/>
            <person name="Lu R."/>
            <person name="Zhang X."/>
            <person name="Li P."/>
            <person name="Qiu J."/>
            <person name="Olsen K.M."/>
            <person name="Qiu Y."/>
        </authorList>
    </citation>
    <scope>NUCLEOTIDE SEQUENCE</scope>
    <source>
        <strain evidence="1">KIB01</strain>
    </source>
</reference>
<sequence>MSINHNHKHKGLKGVEVALFRPVSGLDRAREGLAVAEPDFVAHLCDLIKLAEYGELPVLKTSSKPVIASQTEITLRPYQLSDVDDFMEWENDDKVIRSSRIWHYTTNEDVISRMSPYPIPGTEPSAWTALQSVSYQSSQALIIRDAEERGLMRYALWGSKY</sequence>
<accession>A0AAD9U3A9</accession>
<dbReference type="Proteomes" id="UP001280121">
    <property type="component" value="Unassembled WGS sequence"/>
</dbReference>
<name>A0AAD9U3A9_9ROSI</name>
<organism evidence="1 2">
    <name type="scientific">Dipteronia dyeriana</name>
    <dbReference type="NCBI Taxonomy" id="168575"/>
    <lineage>
        <taxon>Eukaryota</taxon>
        <taxon>Viridiplantae</taxon>
        <taxon>Streptophyta</taxon>
        <taxon>Embryophyta</taxon>
        <taxon>Tracheophyta</taxon>
        <taxon>Spermatophyta</taxon>
        <taxon>Magnoliopsida</taxon>
        <taxon>eudicotyledons</taxon>
        <taxon>Gunneridae</taxon>
        <taxon>Pentapetalae</taxon>
        <taxon>rosids</taxon>
        <taxon>malvids</taxon>
        <taxon>Sapindales</taxon>
        <taxon>Sapindaceae</taxon>
        <taxon>Hippocastanoideae</taxon>
        <taxon>Acereae</taxon>
        <taxon>Dipteronia</taxon>
    </lineage>
</organism>
<comment type="caution">
    <text evidence="1">The sequence shown here is derived from an EMBL/GenBank/DDBJ whole genome shotgun (WGS) entry which is preliminary data.</text>
</comment>
<keyword evidence="2" id="KW-1185">Reference proteome</keyword>
<gene>
    <name evidence="1" type="ORF">Ddye_022242</name>
</gene>
<dbReference type="EMBL" id="JANJYI010000006">
    <property type="protein sequence ID" value="KAK2647047.1"/>
    <property type="molecule type" value="Genomic_DNA"/>
</dbReference>
<evidence type="ECO:0000313" key="2">
    <source>
        <dbReference type="Proteomes" id="UP001280121"/>
    </source>
</evidence>